<evidence type="ECO:0000256" key="2">
    <source>
        <dbReference type="SAM" id="MobiDB-lite"/>
    </source>
</evidence>
<accession>A0A9W6UWN8</accession>
<evidence type="ECO:0000256" key="1">
    <source>
        <dbReference type="ARBA" id="ARBA00022527"/>
    </source>
</evidence>
<organism evidence="4 5">
    <name type="scientific">Actinomadura rubrobrunea</name>
    <dbReference type="NCBI Taxonomy" id="115335"/>
    <lineage>
        <taxon>Bacteria</taxon>
        <taxon>Bacillati</taxon>
        <taxon>Actinomycetota</taxon>
        <taxon>Actinomycetes</taxon>
        <taxon>Streptosporangiales</taxon>
        <taxon>Thermomonosporaceae</taxon>
        <taxon>Actinomadura</taxon>
    </lineage>
</organism>
<keyword evidence="1" id="KW-0418">Kinase</keyword>
<keyword evidence="1" id="KW-0723">Serine/threonine-protein kinase</keyword>
<dbReference type="Gene3D" id="3.30.565.10">
    <property type="entry name" value="Histidine kinase-like ATPase, C-terminal domain"/>
    <property type="match status" value="1"/>
</dbReference>
<comment type="caution">
    <text evidence="4">The sequence shown here is derived from an EMBL/GenBank/DDBJ whole genome shotgun (WGS) entry which is preliminary data.</text>
</comment>
<dbReference type="SUPFAM" id="SSF55874">
    <property type="entry name" value="ATPase domain of HSP90 chaperone/DNA topoisomerase II/histidine kinase"/>
    <property type="match status" value="1"/>
</dbReference>
<evidence type="ECO:0000313" key="4">
    <source>
        <dbReference type="EMBL" id="GLW66394.1"/>
    </source>
</evidence>
<keyword evidence="5" id="KW-1185">Reference proteome</keyword>
<dbReference type="Pfam" id="PF13581">
    <property type="entry name" value="HATPase_c_2"/>
    <property type="match status" value="1"/>
</dbReference>
<dbReference type="CDD" id="cd16936">
    <property type="entry name" value="HATPase_RsbW-like"/>
    <property type="match status" value="1"/>
</dbReference>
<sequence length="167" mass="17866">MAANTDRETVEPARTAARAVAWELAPETRAASHARALTARALRSWHVSDAADVDDIVLMVDELVANAVVHGTGPVRLRLRLDGARLVAEVADAGPAVPPRPPGRAPRWSEAGRGLLLVAALATEFGCRREPAGKTVWFTRALSGLNGRRGPRRLPRAGRPRGGPRSR</sequence>
<dbReference type="PANTHER" id="PTHR35526:SF3">
    <property type="entry name" value="ANTI-SIGMA-F FACTOR RSBW"/>
    <property type="match status" value="1"/>
</dbReference>
<dbReference type="RefSeq" id="WP_067912539.1">
    <property type="nucleotide sequence ID" value="NZ_BSRZ01000014.1"/>
</dbReference>
<dbReference type="InterPro" id="IPR050267">
    <property type="entry name" value="Anti-sigma-factor_SerPK"/>
</dbReference>
<dbReference type="InterPro" id="IPR003594">
    <property type="entry name" value="HATPase_dom"/>
</dbReference>
<dbReference type="Proteomes" id="UP001165124">
    <property type="component" value="Unassembled WGS sequence"/>
</dbReference>
<reference evidence="4" key="1">
    <citation type="submission" date="2023-02" db="EMBL/GenBank/DDBJ databases">
        <title>Actinomadura rubrobrunea NBRC 14622.</title>
        <authorList>
            <person name="Ichikawa N."/>
            <person name="Sato H."/>
            <person name="Tonouchi N."/>
        </authorList>
    </citation>
    <scope>NUCLEOTIDE SEQUENCE</scope>
    <source>
        <strain evidence="4">NBRC 14622</strain>
    </source>
</reference>
<feature type="region of interest" description="Disordered" evidence="2">
    <location>
        <begin position="148"/>
        <end position="167"/>
    </location>
</feature>
<proteinExistence type="predicted"/>
<dbReference type="InterPro" id="IPR036890">
    <property type="entry name" value="HATPase_C_sf"/>
</dbReference>
<evidence type="ECO:0000259" key="3">
    <source>
        <dbReference type="Pfam" id="PF13581"/>
    </source>
</evidence>
<evidence type="ECO:0000313" key="5">
    <source>
        <dbReference type="Proteomes" id="UP001165124"/>
    </source>
</evidence>
<dbReference type="EMBL" id="BSRZ01000014">
    <property type="protein sequence ID" value="GLW66394.1"/>
    <property type="molecule type" value="Genomic_DNA"/>
</dbReference>
<feature type="domain" description="Histidine kinase/HSP90-like ATPase" evidence="3">
    <location>
        <begin position="27"/>
        <end position="139"/>
    </location>
</feature>
<dbReference type="PANTHER" id="PTHR35526">
    <property type="entry name" value="ANTI-SIGMA-F FACTOR RSBW-RELATED"/>
    <property type="match status" value="1"/>
</dbReference>
<name>A0A9W6UWN8_9ACTN</name>
<dbReference type="AlphaFoldDB" id="A0A9W6UWN8"/>
<protein>
    <recommendedName>
        <fullName evidence="3">Histidine kinase/HSP90-like ATPase domain-containing protein</fullName>
    </recommendedName>
</protein>
<gene>
    <name evidence="4" type="ORF">Arub01_46380</name>
</gene>
<feature type="compositionally biased region" description="Basic residues" evidence="2">
    <location>
        <begin position="149"/>
        <end position="167"/>
    </location>
</feature>
<dbReference type="GO" id="GO:0004674">
    <property type="term" value="F:protein serine/threonine kinase activity"/>
    <property type="evidence" value="ECO:0007669"/>
    <property type="project" value="UniProtKB-KW"/>
</dbReference>
<keyword evidence="1" id="KW-0808">Transferase</keyword>